<name>A0ABX7F1H5_9HYPH</name>
<dbReference type="RefSeq" id="WP_203019074.1">
    <property type="nucleotide sequence ID" value="NZ_CP032405.1"/>
</dbReference>
<keyword evidence="2" id="KW-1185">Reference proteome</keyword>
<organism evidence="1 2">
    <name type="scientific">Rhizobium rosettiformans</name>
    <dbReference type="NCBI Taxonomy" id="1368430"/>
    <lineage>
        <taxon>Bacteria</taxon>
        <taxon>Pseudomonadati</taxon>
        <taxon>Pseudomonadota</taxon>
        <taxon>Alphaproteobacteria</taxon>
        <taxon>Hyphomicrobiales</taxon>
        <taxon>Rhizobiaceae</taxon>
        <taxon>Rhizobium/Agrobacterium group</taxon>
        <taxon>Rhizobium</taxon>
    </lineage>
</organism>
<protein>
    <submittedName>
        <fullName evidence="1">Uncharacterized protein</fullName>
    </submittedName>
</protein>
<dbReference type="Proteomes" id="UP000596351">
    <property type="component" value="Chromosome"/>
</dbReference>
<dbReference type="EMBL" id="CP032405">
    <property type="protein sequence ID" value="QRF53963.1"/>
    <property type="molecule type" value="Genomic_DNA"/>
</dbReference>
<accession>A0ABX7F1H5</accession>
<sequence length="456" mass="50071">MALHKDEVLNSLAATANVAQFVSFRPLSKGGLSQSYCRVTGYPENYRFGDVKEAVAALLAASSDRMVNVRSYEPNSPRSREFIYGLETADAVLETIARLANENLHLIVNETIDIHDGGVSGVLQGQLIEFAPDDTPRCVEKPGIASLPVYMGERILHTVYGFSPDLNFPPNARVEFSIHPRARGYHHRHTIVWEFEPDVADFLPAAVYWPNRFSQHVGDKVYGLLVADSLGLPVPKTTVIARRTAPFTFGRETGSAEVWTRTSPREPQPGLYTTVKGWIDPFALLSKEDPNGENLRSVLCQAAVRAKFSGAAVAGAKGHVIIEGRRGEGDLFMLGHQPPESLPSFVVENVQATYKVLSNRLGPVRFEWVHDGDIVWIVQLHCGATGSEADVVVPGEARSWIEFDVAEGLDALRRKLISVEDDQGLLILGEVGLTSHVADLLRKAKHPARLKAKSTI</sequence>
<proteinExistence type="predicted"/>
<evidence type="ECO:0000313" key="2">
    <source>
        <dbReference type="Proteomes" id="UP000596351"/>
    </source>
</evidence>
<gene>
    <name evidence="1" type="ORF">D4A92_07555</name>
</gene>
<reference evidence="1 2" key="1">
    <citation type="submission" date="2018-09" db="EMBL/GenBank/DDBJ databases">
        <title>Rhizobium sp. MAE2-X.</title>
        <authorList>
            <person name="Lee Y."/>
            <person name="Jeon C.O."/>
        </authorList>
    </citation>
    <scope>NUCLEOTIDE SEQUENCE [LARGE SCALE GENOMIC DNA]</scope>
    <source>
        <strain evidence="1 2">MAE2-X</strain>
    </source>
</reference>
<evidence type="ECO:0000313" key="1">
    <source>
        <dbReference type="EMBL" id="QRF53963.1"/>
    </source>
</evidence>